<evidence type="ECO:0000256" key="1">
    <source>
        <dbReference type="ARBA" id="ARBA00006739"/>
    </source>
</evidence>
<dbReference type="InterPro" id="IPR001173">
    <property type="entry name" value="Glyco_trans_2-like"/>
</dbReference>
<comment type="similarity">
    <text evidence="1">Belongs to the glycosyltransferase 2 family.</text>
</comment>
<name>A0ABP9UHI8_9BACT</name>
<dbReference type="InterPro" id="IPR017853">
    <property type="entry name" value="GH"/>
</dbReference>
<dbReference type="SUPFAM" id="SSF53448">
    <property type="entry name" value="Nucleotide-diphospho-sugar transferases"/>
    <property type="match status" value="1"/>
</dbReference>
<feature type="domain" description="Glycosyltransferase 2-like" evidence="4">
    <location>
        <begin position="303"/>
        <end position="403"/>
    </location>
</feature>
<evidence type="ECO:0000259" key="4">
    <source>
        <dbReference type="Pfam" id="PF00535"/>
    </source>
</evidence>
<gene>
    <name evidence="5" type="ORF">Hsar01_00330</name>
</gene>
<dbReference type="Gene3D" id="3.20.20.80">
    <property type="entry name" value="Glycosidases"/>
    <property type="match status" value="1"/>
</dbReference>
<proteinExistence type="inferred from homology"/>
<evidence type="ECO:0000256" key="3">
    <source>
        <dbReference type="ARBA" id="ARBA00022679"/>
    </source>
</evidence>
<dbReference type="EMBL" id="BAABRI010000002">
    <property type="protein sequence ID" value="GAA5481123.1"/>
    <property type="molecule type" value="Genomic_DNA"/>
</dbReference>
<reference evidence="5 6" key="1">
    <citation type="submission" date="2024-02" db="EMBL/GenBank/DDBJ databases">
        <title>Haloferula sargassicola NBRC 104335.</title>
        <authorList>
            <person name="Ichikawa N."/>
            <person name="Katano-Makiyama Y."/>
            <person name="Hidaka K."/>
        </authorList>
    </citation>
    <scope>NUCLEOTIDE SEQUENCE [LARGE SCALE GENOMIC DNA]</scope>
    <source>
        <strain evidence="5 6">NBRC 104335</strain>
    </source>
</reference>
<organism evidence="5 6">
    <name type="scientific">Haloferula sargassicola</name>
    <dbReference type="NCBI Taxonomy" id="490096"/>
    <lineage>
        <taxon>Bacteria</taxon>
        <taxon>Pseudomonadati</taxon>
        <taxon>Verrucomicrobiota</taxon>
        <taxon>Verrucomicrobiia</taxon>
        <taxon>Verrucomicrobiales</taxon>
        <taxon>Verrucomicrobiaceae</taxon>
        <taxon>Haloferula</taxon>
    </lineage>
</organism>
<evidence type="ECO:0000313" key="6">
    <source>
        <dbReference type="Proteomes" id="UP001476282"/>
    </source>
</evidence>
<evidence type="ECO:0000313" key="5">
    <source>
        <dbReference type="EMBL" id="GAA5481123.1"/>
    </source>
</evidence>
<dbReference type="Proteomes" id="UP001476282">
    <property type="component" value="Unassembled WGS sequence"/>
</dbReference>
<protein>
    <recommendedName>
        <fullName evidence="4">Glycosyltransferase 2-like domain-containing protein</fullName>
    </recommendedName>
</protein>
<dbReference type="Gene3D" id="3.90.550.10">
    <property type="entry name" value="Spore Coat Polysaccharide Biosynthesis Protein SpsA, Chain A"/>
    <property type="match status" value="1"/>
</dbReference>
<dbReference type="PANTHER" id="PTHR43179:SF12">
    <property type="entry name" value="GALACTOFURANOSYLTRANSFERASE GLFT2"/>
    <property type="match status" value="1"/>
</dbReference>
<keyword evidence="6" id="KW-1185">Reference proteome</keyword>
<evidence type="ECO:0000256" key="2">
    <source>
        <dbReference type="ARBA" id="ARBA00022676"/>
    </source>
</evidence>
<dbReference type="PANTHER" id="PTHR43179">
    <property type="entry name" value="RHAMNOSYLTRANSFERASE WBBL"/>
    <property type="match status" value="1"/>
</dbReference>
<keyword evidence="2" id="KW-0328">Glycosyltransferase</keyword>
<comment type="caution">
    <text evidence="5">The sequence shown here is derived from an EMBL/GenBank/DDBJ whole genome shotgun (WGS) entry which is preliminary data.</text>
</comment>
<dbReference type="SUPFAM" id="SSF51445">
    <property type="entry name" value="(Trans)glycosidases"/>
    <property type="match status" value="1"/>
</dbReference>
<dbReference type="InterPro" id="IPR029044">
    <property type="entry name" value="Nucleotide-diphossugar_trans"/>
</dbReference>
<accession>A0ABP9UHI8</accession>
<keyword evidence="3" id="KW-0808">Transferase</keyword>
<dbReference type="Pfam" id="PF00535">
    <property type="entry name" value="Glycos_transf_2"/>
    <property type="match status" value="1"/>
</dbReference>
<sequence length="712" mass="77515">MLVAVVAAAYRAGEMERLRVDGRFLRRGSERAFLRMVTYGPFPGGWPPDLGGDFQRIRAAGFEAIRLYSWPETELLDAAAGAGLWVFAAPEWPQAVDFRDGEALATARRSLAGGLAAHGRHPALAGVFVANEIPADLVRWMGPEWTRRRIEALIDFGRERAPDLIWAYANYPTTEYLEPGNADLTAMNVFLEDPRAFRRYLRRLHHIAGDRPLVISEFGLDAQRHGPAAQAELLAAAARIAREEGVAGFTVYAWSDRWFNAGEEIADWSFGLIDREGREKPALAAVRDVFGETPAAPEMPAFSVIVCTRNGGDRLLACLRSLGKLHGPKPEIIVVDDGSSDGSADRVETEFPAVKLIRQEPSGLSAARNAGAAAAGGGLLAFTDDDCEADADWLVELSRCFAEGWDAAGGPNLPPPPAGPVEAAIASAPGAASHVMLDDREAEHVPGCNLAVRRTSYFEVGGFDPRFHTAGDDVDFCWRLRDAGLRIGFAPNAFVWHHRRPCAVGYLRQQLGYGRAEAVLMAKFPRRFSPAGDARWQGVIYTGSPVRATGAAIIYHGPMGLAGYQGVIARMQPLRELDARHARPWTRALLACLGWLAPRLRAKARTGKFIGPISPRPAAIPAADAELSTWDARPREVILRDWLADGWRAAESGDFWDLEKSGTRVLLACERHDHGSTRLLIRVWGNVRTAQEMIGAEATPSSAAADGPSLPR</sequence>